<dbReference type="GO" id="GO:0030677">
    <property type="term" value="C:ribonuclease P complex"/>
    <property type="evidence" value="ECO:0007669"/>
    <property type="project" value="TreeGrafter"/>
</dbReference>
<organism evidence="7">
    <name type="scientific">marine sediment metagenome</name>
    <dbReference type="NCBI Taxonomy" id="412755"/>
    <lineage>
        <taxon>unclassified sequences</taxon>
        <taxon>metagenomes</taxon>
        <taxon>ecological metagenomes</taxon>
    </lineage>
</organism>
<evidence type="ECO:0000256" key="4">
    <source>
        <dbReference type="ARBA" id="ARBA00022759"/>
    </source>
</evidence>
<dbReference type="InterPro" id="IPR020568">
    <property type="entry name" value="Ribosomal_Su5_D2-typ_SF"/>
</dbReference>
<comment type="caution">
    <text evidence="7">The sequence shown here is derived from an EMBL/GenBank/DDBJ whole genome shotgun (WGS) entry which is preliminary data.</text>
</comment>
<evidence type="ECO:0000256" key="3">
    <source>
        <dbReference type="ARBA" id="ARBA00022722"/>
    </source>
</evidence>
<dbReference type="GO" id="GO:0042781">
    <property type="term" value="F:3'-tRNA processing endoribonuclease activity"/>
    <property type="evidence" value="ECO:0007669"/>
    <property type="project" value="TreeGrafter"/>
</dbReference>
<gene>
    <name evidence="7" type="ORF">S01H1_62986</name>
</gene>
<dbReference type="PANTHER" id="PTHR33992">
    <property type="entry name" value="RIBONUCLEASE P PROTEIN COMPONENT"/>
    <property type="match status" value="1"/>
</dbReference>
<comment type="function">
    <text evidence="1">RNaseP catalyzes the removal of the 5'-leader sequence from pre-tRNA to produce the mature 5'-terminus. It can also cleave other RNA substrates such as 4.5S RNA. The protein component plays an auxiliary but essential role in vivo by binding to the 5'-leader sequence and broadening the substrate specificity of the ribozyme.</text>
</comment>
<dbReference type="SUPFAM" id="SSF54211">
    <property type="entry name" value="Ribosomal protein S5 domain 2-like"/>
    <property type="match status" value="1"/>
</dbReference>
<accession>X0WMR1</accession>
<name>X0WMR1_9ZZZZ</name>
<dbReference type="GO" id="GO:0000049">
    <property type="term" value="F:tRNA binding"/>
    <property type="evidence" value="ECO:0007669"/>
    <property type="project" value="InterPro"/>
</dbReference>
<keyword evidence="4" id="KW-0255">Endonuclease</keyword>
<protein>
    <submittedName>
        <fullName evidence="7">Uncharacterized protein</fullName>
    </submittedName>
</protein>
<evidence type="ECO:0000313" key="7">
    <source>
        <dbReference type="EMBL" id="GAG31925.1"/>
    </source>
</evidence>
<keyword evidence="5" id="KW-0378">Hydrolase</keyword>
<evidence type="ECO:0000256" key="2">
    <source>
        <dbReference type="ARBA" id="ARBA00022694"/>
    </source>
</evidence>
<keyword evidence="2" id="KW-0819">tRNA processing</keyword>
<dbReference type="InterPro" id="IPR000100">
    <property type="entry name" value="RNase_P"/>
</dbReference>
<reference evidence="7" key="1">
    <citation type="journal article" date="2014" name="Front. Microbiol.">
        <title>High frequency of phylogenetically diverse reductive dehalogenase-homologous genes in deep subseafloor sedimentary metagenomes.</title>
        <authorList>
            <person name="Kawai M."/>
            <person name="Futagami T."/>
            <person name="Toyoda A."/>
            <person name="Takaki Y."/>
            <person name="Nishi S."/>
            <person name="Hori S."/>
            <person name="Arai W."/>
            <person name="Tsubouchi T."/>
            <person name="Morono Y."/>
            <person name="Uchiyama I."/>
            <person name="Ito T."/>
            <person name="Fujiyama A."/>
            <person name="Inagaki F."/>
            <person name="Takami H."/>
        </authorList>
    </citation>
    <scope>NUCLEOTIDE SEQUENCE</scope>
    <source>
        <strain evidence="7">Expedition CK06-06</strain>
    </source>
</reference>
<keyword evidence="6" id="KW-0694">RNA-binding</keyword>
<dbReference type="Pfam" id="PF00825">
    <property type="entry name" value="Ribonuclease_P"/>
    <property type="match status" value="1"/>
</dbReference>
<dbReference type="NCBIfam" id="TIGR00188">
    <property type="entry name" value="rnpA"/>
    <property type="match status" value="1"/>
</dbReference>
<proteinExistence type="inferred from homology"/>
<dbReference type="InterPro" id="IPR014721">
    <property type="entry name" value="Ribsml_uS5_D2-typ_fold_subgr"/>
</dbReference>
<dbReference type="AlphaFoldDB" id="X0WMR1"/>
<keyword evidence="3" id="KW-0540">Nuclease</keyword>
<dbReference type="PANTHER" id="PTHR33992:SF1">
    <property type="entry name" value="RIBONUCLEASE P PROTEIN COMPONENT"/>
    <property type="match status" value="1"/>
</dbReference>
<dbReference type="PROSITE" id="PS00648">
    <property type="entry name" value="RIBONUCLEASE_P"/>
    <property type="match status" value="1"/>
</dbReference>
<dbReference type="HAMAP" id="MF_00227">
    <property type="entry name" value="RNase_P"/>
    <property type="match status" value="1"/>
</dbReference>
<dbReference type="EMBL" id="BARS01041409">
    <property type="protein sequence ID" value="GAG31925.1"/>
    <property type="molecule type" value="Genomic_DNA"/>
</dbReference>
<evidence type="ECO:0000256" key="5">
    <source>
        <dbReference type="ARBA" id="ARBA00022801"/>
    </source>
</evidence>
<evidence type="ECO:0000256" key="6">
    <source>
        <dbReference type="ARBA" id="ARBA00022884"/>
    </source>
</evidence>
<dbReference type="GO" id="GO:0004526">
    <property type="term" value="F:ribonuclease P activity"/>
    <property type="evidence" value="ECO:0007669"/>
    <property type="project" value="InterPro"/>
</dbReference>
<dbReference type="Gene3D" id="3.30.230.10">
    <property type="match status" value="1"/>
</dbReference>
<evidence type="ECO:0000256" key="1">
    <source>
        <dbReference type="ARBA" id="ARBA00002663"/>
    </source>
</evidence>
<sequence length="118" mass="13813">MSLMLPKEHRLKKEKDFERVIRQGESHPGSFLVLKFLRNNLRVSRIGFVVGKKISKKAVARNKLKRRLREAAKAYLPKLKSNYDLIFFSRKGSEKEKFSEIKETIGKLLKKAKLLKND</sequence>
<dbReference type="InterPro" id="IPR020539">
    <property type="entry name" value="RNase_P_CS"/>
</dbReference>